<evidence type="ECO:0000259" key="7">
    <source>
        <dbReference type="PROSITE" id="PS51462"/>
    </source>
</evidence>
<evidence type="ECO:0000256" key="4">
    <source>
        <dbReference type="ARBA" id="ARBA00022801"/>
    </source>
</evidence>
<dbReference type="InterPro" id="IPR000086">
    <property type="entry name" value="NUDIX_hydrolase_dom"/>
</dbReference>
<evidence type="ECO:0000256" key="6">
    <source>
        <dbReference type="ARBA" id="ARBA00023211"/>
    </source>
</evidence>
<dbReference type="Proteomes" id="UP000254677">
    <property type="component" value="Unassembled WGS sequence"/>
</dbReference>
<keyword evidence="4" id="KW-0378">Hydrolase</keyword>
<keyword evidence="3" id="KW-0479">Metal-binding</keyword>
<comment type="cofactor">
    <cofactor evidence="2">
        <name>Mg(2+)</name>
        <dbReference type="ChEBI" id="CHEBI:18420"/>
    </cofactor>
</comment>
<reference evidence="8 9" key="1">
    <citation type="submission" date="2018-06" db="EMBL/GenBank/DDBJ databases">
        <authorList>
            <consortium name="Pathogen Informatics"/>
            <person name="Doyle S."/>
        </authorList>
    </citation>
    <scope>NUCLEOTIDE SEQUENCE [LARGE SCALE GENOMIC DNA]</scope>
    <source>
        <strain evidence="8 9">NCTC13292</strain>
    </source>
</reference>
<keyword evidence="5" id="KW-0460">Magnesium</keyword>
<dbReference type="PANTHER" id="PTHR12992:SF11">
    <property type="entry name" value="MITOCHONDRIAL COENZYME A DIPHOSPHATASE NUDT8"/>
    <property type="match status" value="1"/>
</dbReference>
<dbReference type="EMBL" id="UGOA01000001">
    <property type="protein sequence ID" value="STX42304.1"/>
    <property type="molecule type" value="Genomic_DNA"/>
</dbReference>
<evidence type="ECO:0000313" key="8">
    <source>
        <dbReference type="EMBL" id="STX42304.1"/>
    </source>
</evidence>
<dbReference type="InterPro" id="IPR045121">
    <property type="entry name" value="CoAse"/>
</dbReference>
<evidence type="ECO:0000256" key="3">
    <source>
        <dbReference type="ARBA" id="ARBA00022723"/>
    </source>
</evidence>
<dbReference type="CDD" id="cd03426">
    <property type="entry name" value="NUDIX_CoAse_Nudt7"/>
    <property type="match status" value="1"/>
</dbReference>
<dbReference type="AlphaFoldDB" id="A0A378J3G2"/>
<name>A0A378J3G2_9GAMM</name>
<evidence type="ECO:0000256" key="5">
    <source>
        <dbReference type="ARBA" id="ARBA00022842"/>
    </source>
</evidence>
<dbReference type="Pfam" id="PF00293">
    <property type="entry name" value="NUDIX"/>
    <property type="match status" value="1"/>
</dbReference>
<accession>A0A378J3G2</accession>
<dbReference type="RefSeq" id="WP_115221203.1">
    <property type="nucleotide sequence ID" value="NZ_UGOA01000001.1"/>
</dbReference>
<evidence type="ECO:0000256" key="2">
    <source>
        <dbReference type="ARBA" id="ARBA00001946"/>
    </source>
</evidence>
<dbReference type="InterPro" id="IPR015797">
    <property type="entry name" value="NUDIX_hydrolase-like_dom_sf"/>
</dbReference>
<feature type="domain" description="Nudix hydrolase" evidence="7">
    <location>
        <begin position="5"/>
        <end position="139"/>
    </location>
</feature>
<dbReference type="PANTHER" id="PTHR12992">
    <property type="entry name" value="NUDIX HYDROLASE"/>
    <property type="match status" value="1"/>
</dbReference>
<dbReference type="OrthoDB" id="9802805at2"/>
<keyword evidence="6" id="KW-0464">Manganese</keyword>
<keyword evidence="9" id="KW-1185">Reference proteome</keyword>
<sequence length="168" mass="19184">MNKLETPKEAGVIVMHDLTTDSLVLTQRSTEMPEHPGEICFPGGRWQEGDDNLYATALRELREELDIDSSRIQLQRSMALERTLTGYIIQPWLVTIESIEPYKANLAEVSAVFSLPLAEVSNLSNYQEVTVKRYGVNIKSYQYMASTYFVWGATARIMMQLSKKRVME</sequence>
<protein>
    <submittedName>
        <fullName evidence="8">MutT/nudix family transporter protein</fullName>
    </submittedName>
</protein>
<evidence type="ECO:0000313" key="9">
    <source>
        <dbReference type="Proteomes" id="UP000254677"/>
    </source>
</evidence>
<evidence type="ECO:0000256" key="1">
    <source>
        <dbReference type="ARBA" id="ARBA00001936"/>
    </source>
</evidence>
<dbReference type="GO" id="GO:0010945">
    <property type="term" value="F:coenzyme A diphosphatase activity"/>
    <property type="evidence" value="ECO:0007669"/>
    <property type="project" value="InterPro"/>
</dbReference>
<dbReference type="GO" id="GO:0046872">
    <property type="term" value="F:metal ion binding"/>
    <property type="evidence" value="ECO:0007669"/>
    <property type="project" value="UniProtKB-KW"/>
</dbReference>
<dbReference type="SUPFAM" id="SSF55811">
    <property type="entry name" value="Nudix"/>
    <property type="match status" value="1"/>
</dbReference>
<gene>
    <name evidence="8" type="ORF">NCTC13292_01490</name>
</gene>
<proteinExistence type="predicted"/>
<comment type="cofactor">
    <cofactor evidence="1">
        <name>Mn(2+)</name>
        <dbReference type="ChEBI" id="CHEBI:29035"/>
    </cofactor>
</comment>
<dbReference type="Gene3D" id="3.90.79.10">
    <property type="entry name" value="Nucleoside Triphosphate Pyrophosphohydrolase"/>
    <property type="match status" value="1"/>
</dbReference>
<organism evidence="8 9">
    <name type="scientific">Legionella donaldsonii</name>
    <dbReference type="NCBI Taxonomy" id="45060"/>
    <lineage>
        <taxon>Bacteria</taxon>
        <taxon>Pseudomonadati</taxon>
        <taxon>Pseudomonadota</taxon>
        <taxon>Gammaproteobacteria</taxon>
        <taxon>Legionellales</taxon>
        <taxon>Legionellaceae</taxon>
        <taxon>Legionella</taxon>
    </lineage>
</organism>
<dbReference type="PROSITE" id="PS51462">
    <property type="entry name" value="NUDIX"/>
    <property type="match status" value="1"/>
</dbReference>